<accession>A0A9X0AFN4</accession>
<reference evidence="2" key="1">
    <citation type="submission" date="2022-11" db="EMBL/GenBank/DDBJ databases">
        <title>Genome Resource of Sclerotinia nivalis Strain SnTB1, a Plant Pathogen Isolated from American Ginseng.</title>
        <authorList>
            <person name="Fan S."/>
        </authorList>
    </citation>
    <scope>NUCLEOTIDE SEQUENCE</scope>
    <source>
        <strain evidence="2">SnTB1</strain>
    </source>
</reference>
<organism evidence="2 3">
    <name type="scientific">Sclerotinia nivalis</name>
    <dbReference type="NCBI Taxonomy" id="352851"/>
    <lineage>
        <taxon>Eukaryota</taxon>
        <taxon>Fungi</taxon>
        <taxon>Dikarya</taxon>
        <taxon>Ascomycota</taxon>
        <taxon>Pezizomycotina</taxon>
        <taxon>Leotiomycetes</taxon>
        <taxon>Helotiales</taxon>
        <taxon>Sclerotiniaceae</taxon>
        <taxon>Sclerotinia</taxon>
    </lineage>
</organism>
<protein>
    <recommendedName>
        <fullName evidence="4">Trichothecene 3-O-acetyltransferase</fullName>
    </recommendedName>
</protein>
<dbReference type="GO" id="GO:0016747">
    <property type="term" value="F:acyltransferase activity, transferring groups other than amino-acyl groups"/>
    <property type="evidence" value="ECO:0007669"/>
    <property type="project" value="TreeGrafter"/>
</dbReference>
<dbReference type="InterPro" id="IPR023213">
    <property type="entry name" value="CAT-like_dom_sf"/>
</dbReference>
<evidence type="ECO:0008006" key="4">
    <source>
        <dbReference type="Google" id="ProtNLM"/>
    </source>
</evidence>
<dbReference type="PANTHER" id="PTHR31642:SF270">
    <property type="entry name" value="O-ACYLTRANSFERASE AUSQ"/>
    <property type="match status" value="1"/>
</dbReference>
<keyword evidence="3" id="KW-1185">Reference proteome</keyword>
<keyword evidence="1" id="KW-0808">Transferase</keyword>
<dbReference type="OrthoDB" id="671439at2759"/>
<evidence type="ECO:0000313" key="2">
    <source>
        <dbReference type="EMBL" id="KAJ8061949.1"/>
    </source>
</evidence>
<dbReference type="Pfam" id="PF02458">
    <property type="entry name" value="Transferase"/>
    <property type="match status" value="1"/>
</dbReference>
<dbReference type="InterPro" id="IPR050317">
    <property type="entry name" value="Plant_Fungal_Acyltransferase"/>
</dbReference>
<dbReference type="Gene3D" id="3.30.559.10">
    <property type="entry name" value="Chloramphenicol acetyltransferase-like domain"/>
    <property type="match status" value="2"/>
</dbReference>
<dbReference type="AlphaFoldDB" id="A0A9X0AFN4"/>
<dbReference type="EMBL" id="JAPEIS010000011">
    <property type="protein sequence ID" value="KAJ8061949.1"/>
    <property type="molecule type" value="Genomic_DNA"/>
</dbReference>
<dbReference type="PANTHER" id="PTHR31642">
    <property type="entry name" value="TRICHOTHECENE 3-O-ACETYLTRANSFERASE"/>
    <property type="match status" value="1"/>
</dbReference>
<comment type="caution">
    <text evidence="2">The sequence shown here is derived from an EMBL/GenBank/DDBJ whole genome shotgun (WGS) entry which is preliminary data.</text>
</comment>
<evidence type="ECO:0000313" key="3">
    <source>
        <dbReference type="Proteomes" id="UP001152300"/>
    </source>
</evidence>
<dbReference type="Proteomes" id="UP001152300">
    <property type="component" value="Unassembled WGS sequence"/>
</dbReference>
<gene>
    <name evidence="2" type="ORF">OCU04_009735</name>
</gene>
<evidence type="ECO:0000256" key="1">
    <source>
        <dbReference type="ARBA" id="ARBA00022679"/>
    </source>
</evidence>
<proteinExistence type="predicted"/>
<sequence length="456" mass="50207">MEKKPYPHPLSPLDHLSPRVHVPKLLYFSSNSNPETIIQTLQDALSKTMSALPIIAGSVTSSQEVNCQKGSLAVQAPYFGVNDILSVKDLSSKYDFESIRAREFPTDAVDGDVLPDLLGNNTQILLAQANIIRGGLVLVCAVHHCVMDEAGIFNLLKLWSTFCRGENGDDLVNEEWIDNSALWQGDGTGILENHPEYKLLPESVPTTPYLSHASDVVDTGLFFFSDDSLRRLKELANEGSSDSSWVSTNDALVALIWSRITSARIATSDSFLPSTVSVFAMTVNGRNRLLPPMSPNFTGNVVLISKSVSKFSNLTSKSSSPTYIGTIARIIRQSVGDVGNAKIRDVIQAIENVSNLDRLQPSGYESHQRNVGCSSWSGQQYYGLDWGEKLGGKCRRLRWRSLKTDGIFIIFPRIPGDDGERLGRGGLEICMGLQRECLVALRGDKTFSQFAEWRCS</sequence>
<name>A0A9X0AFN4_9HELO</name>